<keyword evidence="3" id="KW-1185">Reference proteome</keyword>
<organism evidence="2 3">
    <name type="scientific">Septoria linicola</name>
    <dbReference type="NCBI Taxonomy" id="215465"/>
    <lineage>
        <taxon>Eukaryota</taxon>
        <taxon>Fungi</taxon>
        <taxon>Dikarya</taxon>
        <taxon>Ascomycota</taxon>
        <taxon>Pezizomycotina</taxon>
        <taxon>Dothideomycetes</taxon>
        <taxon>Dothideomycetidae</taxon>
        <taxon>Mycosphaerellales</taxon>
        <taxon>Mycosphaerellaceae</taxon>
        <taxon>Septoria</taxon>
    </lineage>
</organism>
<reference evidence="2" key="1">
    <citation type="submission" date="2022-06" db="EMBL/GenBank/DDBJ databases">
        <title>Complete genome sequences of two strains of the flax pathogen Septoria linicola.</title>
        <authorList>
            <person name="Lapalu N."/>
            <person name="Simon A."/>
            <person name="Demenou B."/>
            <person name="Paumier D."/>
            <person name="Guillot M.-P."/>
            <person name="Gout L."/>
            <person name="Valade R."/>
        </authorList>
    </citation>
    <scope>NUCLEOTIDE SEQUENCE</scope>
    <source>
        <strain evidence="2">SE15195</strain>
    </source>
</reference>
<proteinExistence type="predicted"/>
<dbReference type="Proteomes" id="UP001056384">
    <property type="component" value="Chromosome 3"/>
</dbReference>
<accession>A0A9Q9EI76</accession>
<feature type="compositionally biased region" description="Polar residues" evidence="1">
    <location>
        <begin position="33"/>
        <end position="42"/>
    </location>
</feature>
<dbReference type="EMBL" id="CP099420">
    <property type="protein sequence ID" value="USW50732.1"/>
    <property type="molecule type" value="Genomic_DNA"/>
</dbReference>
<feature type="region of interest" description="Disordered" evidence="1">
    <location>
        <begin position="1"/>
        <end position="43"/>
    </location>
</feature>
<protein>
    <submittedName>
        <fullName evidence="2">Uncharacterized protein</fullName>
    </submittedName>
</protein>
<sequence length="256" mass="27967">MSNKKENAPREAPPPAPASGDISGASEKPEAPSQATAGQSATADLELAESISYQVFSDGSRRQFVLAPPNHPDYEQPMDLTIPAHWTTWPKITYDRPGDFEEAAGLVEEAYNEARLILSPVLAGGVSAVQAFQPGTNEPSEPYMEVRVRQRDMGRWPEALKVVKVLIAEHVPAQFQGVRIRFNFTRDIAFSATPATPARPKATPVSKATPTAAQETLRQKYKQEMDQALNIPQSIRNAYGDGARPLTTAERAKTVM</sequence>
<evidence type="ECO:0000256" key="1">
    <source>
        <dbReference type="SAM" id="MobiDB-lite"/>
    </source>
</evidence>
<name>A0A9Q9EI76_9PEZI</name>
<gene>
    <name evidence="2" type="ORF">Slin15195_G040510</name>
</gene>
<evidence type="ECO:0000313" key="2">
    <source>
        <dbReference type="EMBL" id="USW50732.1"/>
    </source>
</evidence>
<evidence type="ECO:0000313" key="3">
    <source>
        <dbReference type="Proteomes" id="UP001056384"/>
    </source>
</evidence>
<dbReference type="AlphaFoldDB" id="A0A9Q9EI76"/>